<protein>
    <recommendedName>
        <fullName evidence="4">DUF4283 domain-containing protein</fullName>
    </recommendedName>
</protein>
<feature type="compositionally biased region" description="Acidic residues" evidence="1">
    <location>
        <begin position="196"/>
        <end position="206"/>
    </location>
</feature>
<accession>A0AA35Y6H9</accession>
<keyword evidence="3" id="KW-1185">Reference proteome</keyword>
<dbReference type="EMBL" id="OX465077">
    <property type="protein sequence ID" value="CAI9269129.1"/>
    <property type="molecule type" value="Genomic_DNA"/>
</dbReference>
<feature type="compositionally biased region" description="Basic and acidic residues" evidence="1">
    <location>
        <begin position="181"/>
        <end position="190"/>
    </location>
</feature>
<evidence type="ECO:0008006" key="4">
    <source>
        <dbReference type="Google" id="ProtNLM"/>
    </source>
</evidence>
<proteinExistence type="predicted"/>
<name>A0AA35Y6H9_LACSI</name>
<gene>
    <name evidence="2" type="ORF">LSALG_LOCUS9515</name>
</gene>
<dbReference type="PANTHER" id="PTHR34427">
    <property type="entry name" value="DUF4283 DOMAIN PROTEIN"/>
    <property type="match status" value="1"/>
</dbReference>
<dbReference type="AlphaFoldDB" id="A0AA35Y6H9"/>
<evidence type="ECO:0000313" key="2">
    <source>
        <dbReference type="EMBL" id="CAI9269129.1"/>
    </source>
</evidence>
<feature type="region of interest" description="Disordered" evidence="1">
    <location>
        <begin position="176"/>
        <end position="244"/>
    </location>
</feature>
<evidence type="ECO:0000313" key="3">
    <source>
        <dbReference type="Proteomes" id="UP001177003"/>
    </source>
</evidence>
<sequence>MDRWLKNLTLIGEAKSLDHLGHMPTLISIHCEHRPSVKYIGGMLALLSFESTVEAREFLENERNWTGTFKWLKMGSPEVNNKFERVTWIRLVGLPLRLWSNTNFSSIVGKFGKIVVPLDHITNRVDLSVAKIAITTEKLTKFNEEILVEADGQYYQVGIIEYEDEPWFPFKFDEEEQPYADSDREGKDESMISESENSDSNDDEEGVSGTWINDIEEGEIAQEDTINPPSSGGVGLPPPTTVAG</sequence>
<reference evidence="2" key="1">
    <citation type="submission" date="2023-04" db="EMBL/GenBank/DDBJ databases">
        <authorList>
            <person name="Vijverberg K."/>
            <person name="Xiong W."/>
            <person name="Schranz E."/>
        </authorList>
    </citation>
    <scope>NUCLEOTIDE SEQUENCE</scope>
</reference>
<dbReference type="PANTHER" id="PTHR34427:SF5">
    <property type="entry name" value="DUF4283 DOMAIN-CONTAINING PROTEIN"/>
    <property type="match status" value="1"/>
</dbReference>
<organism evidence="2 3">
    <name type="scientific">Lactuca saligna</name>
    <name type="common">Willowleaf lettuce</name>
    <dbReference type="NCBI Taxonomy" id="75948"/>
    <lineage>
        <taxon>Eukaryota</taxon>
        <taxon>Viridiplantae</taxon>
        <taxon>Streptophyta</taxon>
        <taxon>Embryophyta</taxon>
        <taxon>Tracheophyta</taxon>
        <taxon>Spermatophyta</taxon>
        <taxon>Magnoliopsida</taxon>
        <taxon>eudicotyledons</taxon>
        <taxon>Gunneridae</taxon>
        <taxon>Pentapetalae</taxon>
        <taxon>asterids</taxon>
        <taxon>campanulids</taxon>
        <taxon>Asterales</taxon>
        <taxon>Asteraceae</taxon>
        <taxon>Cichorioideae</taxon>
        <taxon>Cichorieae</taxon>
        <taxon>Lactucinae</taxon>
        <taxon>Lactuca</taxon>
    </lineage>
</organism>
<dbReference type="Proteomes" id="UP001177003">
    <property type="component" value="Chromosome 1"/>
</dbReference>
<evidence type="ECO:0000256" key="1">
    <source>
        <dbReference type="SAM" id="MobiDB-lite"/>
    </source>
</evidence>